<name>A0A9P0BJ55_BRAAE</name>
<evidence type="ECO:0000313" key="1">
    <source>
        <dbReference type="EMBL" id="CAH0563031.1"/>
    </source>
</evidence>
<evidence type="ECO:0000313" key="2">
    <source>
        <dbReference type="Proteomes" id="UP001154078"/>
    </source>
</evidence>
<dbReference type="Proteomes" id="UP001154078">
    <property type="component" value="Chromosome 8"/>
</dbReference>
<dbReference type="AlphaFoldDB" id="A0A9P0BJ55"/>
<sequence>MCKTPMSYKTTVSNLKKHLIKRHPMVQLVHENVDRTNDPPFNDNVPAESTSTIEVVPAKLTTTPSQVDLEALASIATTSRSHSNMNEEEMEKMLLQYEFMALRPG</sequence>
<keyword evidence="2" id="KW-1185">Reference proteome</keyword>
<dbReference type="OrthoDB" id="1607513at2759"/>
<protein>
    <recommendedName>
        <fullName evidence="3">BED-type domain-containing protein</fullName>
    </recommendedName>
</protein>
<evidence type="ECO:0008006" key="3">
    <source>
        <dbReference type="Google" id="ProtNLM"/>
    </source>
</evidence>
<reference evidence="1" key="1">
    <citation type="submission" date="2021-12" db="EMBL/GenBank/DDBJ databases">
        <authorList>
            <person name="King R."/>
        </authorList>
    </citation>
    <scope>NUCLEOTIDE SEQUENCE</scope>
</reference>
<accession>A0A9P0BJ55</accession>
<gene>
    <name evidence="1" type="ORF">MELIAE_LOCUS12034</name>
</gene>
<proteinExistence type="predicted"/>
<organism evidence="1 2">
    <name type="scientific">Brassicogethes aeneus</name>
    <name type="common">Rape pollen beetle</name>
    <name type="synonym">Meligethes aeneus</name>
    <dbReference type="NCBI Taxonomy" id="1431903"/>
    <lineage>
        <taxon>Eukaryota</taxon>
        <taxon>Metazoa</taxon>
        <taxon>Ecdysozoa</taxon>
        <taxon>Arthropoda</taxon>
        <taxon>Hexapoda</taxon>
        <taxon>Insecta</taxon>
        <taxon>Pterygota</taxon>
        <taxon>Neoptera</taxon>
        <taxon>Endopterygota</taxon>
        <taxon>Coleoptera</taxon>
        <taxon>Polyphaga</taxon>
        <taxon>Cucujiformia</taxon>
        <taxon>Nitidulidae</taxon>
        <taxon>Meligethinae</taxon>
        <taxon>Brassicogethes</taxon>
    </lineage>
</organism>
<dbReference type="EMBL" id="OV121139">
    <property type="protein sequence ID" value="CAH0563031.1"/>
    <property type="molecule type" value="Genomic_DNA"/>
</dbReference>